<dbReference type="InterPro" id="IPR036259">
    <property type="entry name" value="MFS_trans_sf"/>
</dbReference>
<feature type="transmembrane region" description="Helical" evidence="4">
    <location>
        <begin position="232"/>
        <end position="251"/>
    </location>
</feature>
<keyword evidence="3 4" id="KW-0472">Membrane</keyword>
<feature type="transmembrane region" description="Helical" evidence="4">
    <location>
        <begin position="207"/>
        <end position="225"/>
    </location>
</feature>
<feature type="transmembrane region" description="Helical" evidence="4">
    <location>
        <begin position="167"/>
        <end position="187"/>
    </location>
</feature>
<evidence type="ECO:0000256" key="1">
    <source>
        <dbReference type="ARBA" id="ARBA00022692"/>
    </source>
</evidence>
<dbReference type="Proteomes" id="UP000436822">
    <property type="component" value="Unassembled WGS sequence"/>
</dbReference>
<evidence type="ECO:0000313" key="7">
    <source>
        <dbReference type="Proteomes" id="UP000436822"/>
    </source>
</evidence>
<dbReference type="InterPro" id="IPR011701">
    <property type="entry name" value="MFS"/>
</dbReference>
<dbReference type="PANTHER" id="PTHR11360:SF308">
    <property type="entry name" value="BLL3089 PROTEIN"/>
    <property type="match status" value="1"/>
</dbReference>
<dbReference type="PANTHER" id="PTHR11360">
    <property type="entry name" value="MONOCARBOXYLATE TRANSPORTER"/>
    <property type="match status" value="1"/>
</dbReference>
<feature type="domain" description="Major facilitator superfamily (MFS) profile" evidence="5">
    <location>
        <begin position="1"/>
        <end position="346"/>
    </location>
</feature>
<name>A0A6N6JH53_9RHOB</name>
<dbReference type="GO" id="GO:0022857">
    <property type="term" value="F:transmembrane transporter activity"/>
    <property type="evidence" value="ECO:0007669"/>
    <property type="project" value="InterPro"/>
</dbReference>
<evidence type="ECO:0000313" key="6">
    <source>
        <dbReference type="EMBL" id="GFE64542.1"/>
    </source>
</evidence>
<evidence type="ECO:0000259" key="5">
    <source>
        <dbReference type="PROSITE" id="PS50850"/>
    </source>
</evidence>
<evidence type="ECO:0000256" key="4">
    <source>
        <dbReference type="SAM" id="Phobius"/>
    </source>
</evidence>
<dbReference type="PROSITE" id="PS50850">
    <property type="entry name" value="MFS"/>
    <property type="match status" value="1"/>
</dbReference>
<feature type="transmembrane region" description="Helical" evidence="4">
    <location>
        <begin position="85"/>
        <end position="110"/>
    </location>
</feature>
<sequence>MMGTLASAVVMIWAGGLTDRIRVRYLGFATVVCLAMSCGMMTVTSEIWMLPFVVFALRLFGQGMSGHTASVAMARWFTKTRGRALAVASFGFAVGEAILPIVFVALMAWIGWRASWGVSAAILIVLAPLLLVLLKEERNPRTDNTVVHSLGLDGIHWSRLQVLRFPLFWFILPALLGPPAFGTAFFFLQVHLAEIKGWSHLELVSLFPAYTAFAVISMMLSGLAIDRFGTAGLMVVYTAPSAIGFILFAYAETLFAGLIGILFFAITTGIQATLPAAFWAQFFGTRHLGSIKAMATAIMVFGSAIGPGLTGWGLNHGFGFETQMLWISGYLVFGVIMAGIGVSRVKARLPVSAQIDVIRP</sequence>
<feature type="transmembrane region" description="Helical" evidence="4">
    <location>
        <begin position="257"/>
        <end position="279"/>
    </location>
</feature>
<keyword evidence="2 4" id="KW-1133">Transmembrane helix</keyword>
<keyword evidence="7" id="KW-1185">Reference proteome</keyword>
<organism evidence="6 7">
    <name type="scientific">Litoreibacter roseus</name>
    <dbReference type="NCBI Taxonomy" id="2601869"/>
    <lineage>
        <taxon>Bacteria</taxon>
        <taxon>Pseudomonadati</taxon>
        <taxon>Pseudomonadota</taxon>
        <taxon>Alphaproteobacteria</taxon>
        <taxon>Rhodobacterales</taxon>
        <taxon>Roseobacteraceae</taxon>
        <taxon>Litoreibacter</taxon>
    </lineage>
</organism>
<gene>
    <name evidence="6" type="ORF">KIN_16160</name>
</gene>
<dbReference type="Gene3D" id="1.20.1250.20">
    <property type="entry name" value="MFS general substrate transporter like domains"/>
    <property type="match status" value="2"/>
</dbReference>
<evidence type="ECO:0000256" key="3">
    <source>
        <dbReference type="ARBA" id="ARBA00023136"/>
    </source>
</evidence>
<comment type="caution">
    <text evidence="6">The sequence shown here is derived from an EMBL/GenBank/DDBJ whole genome shotgun (WGS) entry which is preliminary data.</text>
</comment>
<reference evidence="6 7" key="1">
    <citation type="submission" date="2019-12" db="EMBL/GenBank/DDBJ databases">
        <title>Litoreibacter badius sp. nov., a novel bacteriochlorophyll a-containing bacterium in the genus Litoreibacter.</title>
        <authorList>
            <person name="Kanamuro M."/>
            <person name="Takabe Y."/>
            <person name="Mori K."/>
            <person name="Takaichi S."/>
            <person name="Hanada S."/>
        </authorList>
    </citation>
    <scope>NUCLEOTIDE SEQUENCE [LARGE SCALE GENOMIC DNA]</scope>
    <source>
        <strain evidence="6 7">K6</strain>
    </source>
</reference>
<dbReference type="AlphaFoldDB" id="A0A6N6JH53"/>
<dbReference type="Pfam" id="PF07690">
    <property type="entry name" value="MFS_1"/>
    <property type="match status" value="1"/>
</dbReference>
<dbReference type="InterPro" id="IPR050327">
    <property type="entry name" value="Proton-linked_MCT"/>
</dbReference>
<dbReference type="SUPFAM" id="SSF103473">
    <property type="entry name" value="MFS general substrate transporter"/>
    <property type="match status" value="1"/>
</dbReference>
<proteinExistence type="predicted"/>
<feature type="transmembrane region" description="Helical" evidence="4">
    <location>
        <begin position="28"/>
        <end position="57"/>
    </location>
</feature>
<dbReference type="InterPro" id="IPR020846">
    <property type="entry name" value="MFS_dom"/>
</dbReference>
<evidence type="ECO:0000256" key="2">
    <source>
        <dbReference type="ARBA" id="ARBA00022989"/>
    </source>
</evidence>
<dbReference type="EMBL" id="BLJE01000002">
    <property type="protein sequence ID" value="GFE64542.1"/>
    <property type="molecule type" value="Genomic_DNA"/>
</dbReference>
<accession>A0A6N6JH53</accession>
<feature type="transmembrane region" description="Helical" evidence="4">
    <location>
        <begin position="291"/>
        <end position="312"/>
    </location>
</feature>
<keyword evidence="1 4" id="KW-0812">Transmembrane</keyword>
<protein>
    <submittedName>
        <fullName evidence="6">MFS transporter</fullName>
    </submittedName>
</protein>
<feature type="transmembrane region" description="Helical" evidence="4">
    <location>
        <begin position="116"/>
        <end position="134"/>
    </location>
</feature>
<feature type="transmembrane region" description="Helical" evidence="4">
    <location>
        <begin position="324"/>
        <end position="342"/>
    </location>
</feature>